<dbReference type="PANTHER" id="PTHR42756">
    <property type="entry name" value="TRANSCRIPTIONAL REGULATOR, MARR"/>
    <property type="match status" value="1"/>
</dbReference>
<dbReference type="InterPro" id="IPR011991">
    <property type="entry name" value="ArsR-like_HTH"/>
</dbReference>
<dbReference type="SMART" id="SM00347">
    <property type="entry name" value="HTH_MARR"/>
    <property type="match status" value="1"/>
</dbReference>
<dbReference type="Proteomes" id="UP000291078">
    <property type="component" value="Unassembled WGS sequence"/>
</dbReference>
<dbReference type="GO" id="GO:0003677">
    <property type="term" value="F:DNA binding"/>
    <property type="evidence" value="ECO:0007669"/>
    <property type="project" value="UniProtKB-KW"/>
</dbReference>
<keyword evidence="7" id="KW-1185">Reference proteome</keyword>
<dbReference type="PROSITE" id="PS01117">
    <property type="entry name" value="HTH_MARR_1"/>
    <property type="match status" value="1"/>
</dbReference>
<keyword evidence="2" id="KW-0238">DNA-binding</keyword>
<dbReference type="PRINTS" id="PR00598">
    <property type="entry name" value="HTHMARR"/>
</dbReference>
<dbReference type="InterPro" id="IPR036390">
    <property type="entry name" value="WH_DNA-bd_sf"/>
</dbReference>
<reference evidence="6 7" key="1">
    <citation type="journal article" date="2015" name="Stand. Genomic Sci.">
        <title>Genomic Encyclopedia of Bacterial and Archaeal Type Strains, Phase III: the genomes of soil and plant-associated and newly described type strains.</title>
        <authorList>
            <person name="Whitman W.B."/>
            <person name="Woyke T."/>
            <person name="Klenk H.P."/>
            <person name="Zhou Y."/>
            <person name="Lilburn T.G."/>
            <person name="Beck B.J."/>
            <person name="De Vos P."/>
            <person name="Vandamme P."/>
            <person name="Eisen J.A."/>
            <person name="Garrity G."/>
            <person name="Hugenholtz P."/>
            <person name="Kyrpides N.C."/>
        </authorList>
    </citation>
    <scope>NUCLEOTIDE SEQUENCE [LARGE SCALE GENOMIC DNA]</scope>
    <source>
        <strain evidence="6 7">ASC-9842</strain>
    </source>
</reference>
<evidence type="ECO:0000313" key="6">
    <source>
        <dbReference type="EMBL" id="RZT41900.1"/>
    </source>
</evidence>
<comment type="caution">
    <text evidence="6">The sequence shown here is derived from an EMBL/GenBank/DDBJ whole genome shotgun (WGS) entry which is preliminary data.</text>
</comment>
<dbReference type="PROSITE" id="PS50995">
    <property type="entry name" value="HTH_MARR_2"/>
    <property type="match status" value="1"/>
</dbReference>
<evidence type="ECO:0000259" key="5">
    <source>
        <dbReference type="PROSITE" id="PS50995"/>
    </source>
</evidence>
<dbReference type="InterPro" id="IPR036388">
    <property type="entry name" value="WH-like_DNA-bd_sf"/>
</dbReference>
<feature type="domain" description="HTH marR-type" evidence="5">
    <location>
        <begin position="29"/>
        <end position="161"/>
    </location>
</feature>
<evidence type="ECO:0000313" key="7">
    <source>
        <dbReference type="Proteomes" id="UP000291078"/>
    </source>
</evidence>
<dbReference type="AlphaFoldDB" id="A0A4Q7S836"/>
<dbReference type="EMBL" id="SGXM01000001">
    <property type="protein sequence ID" value="RZT41900.1"/>
    <property type="molecule type" value="Genomic_DNA"/>
</dbReference>
<accession>A0A4Q7S836</accession>
<dbReference type="InterPro" id="IPR000835">
    <property type="entry name" value="HTH_MarR-typ"/>
</dbReference>
<proteinExistence type="predicted"/>
<dbReference type="Gene3D" id="1.10.10.10">
    <property type="entry name" value="Winged helix-like DNA-binding domain superfamily/Winged helix DNA-binding domain"/>
    <property type="match status" value="1"/>
</dbReference>
<protein>
    <submittedName>
        <fullName evidence="6">MarR family transcriptional regulator</fullName>
    </submittedName>
</protein>
<dbReference type="Pfam" id="PF01047">
    <property type="entry name" value="MarR"/>
    <property type="match status" value="1"/>
</dbReference>
<dbReference type="OrthoDB" id="6195716at2"/>
<evidence type="ECO:0000256" key="1">
    <source>
        <dbReference type="ARBA" id="ARBA00023015"/>
    </source>
</evidence>
<organism evidence="6 7">
    <name type="scientific">Cupriavidus agavae</name>
    <dbReference type="NCBI Taxonomy" id="1001822"/>
    <lineage>
        <taxon>Bacteria</taxon>
        <taxon>Pseudomonadati</taxon>
        <taxon>Pseudomonadota</taxon>
        <taxon>Betaproteobacteria</taxon>
        <taxon>Burkholderiales</taxon>
        <taxon>Burkholderiaceae</taxon>
        <taxon>Cupriavidus</taxon>
    </lineage>
</organism>
<keyword evidence="1" id="KW-0805">Transcription regulation</keyword>
<feature type="region of interest" description="Disordered" evidence="4">
    <location>
        <begin position="1"/>
        <end position="22"/>
    </location>
</feature>
<keyword evidence="3" id="KW-0804">Transcription</keyword>
<name>A0A4Q7S836_9BURK</name>
<evidence type="ECO:0000256" key="2">
    <source>
        <dbReference type="ARBA" id="ARBA00023125"/>
    </source>
</evidence>
<dbReference type="InterPro" id="IPR023187">
    <property type="entry name" value="Tscrpt_reg_MarR-type_CS"/>
</dbReference>
<evidence type="ECO:0000256" key="4">
    <source>
        <dbReference type="SAM" id="MobiDB-lite"/>
    </source>
</evidence>
<gene>
    <name evidence="6" type="ORF">EV147_0913</name>
</gene>
<dbReference type="SUPFAM" id="SSF46785">
    <property type="entry name" value="Winged helix' DNA-binding domain"/>
    <property type="match status" value="1"/>
</dbReference>
<dbReference type="RefSeq" id="WP_130389906.1">
    <property type="nucleotide sequence ID" value="NZ_SGXM01000001.1"/>
</dbReference>
<dbReference type="GO" id="GO:0003700">
    <property type="term" value="F:DNA-binding transcription factor activity"/>
    <property type="evidence" value="ECO:0007669"/>
    <property type="project" value="InterPro"/>
</dbReference>
<evidence type="ECO:0000256" key="3">
    <source>
        <dbReference type="ARBA" id="ARBA00023163"/>
    </source>
</evidence>
<sequence length="178" mass="19359">MTSRSPSSDASEASPSPADAFDPATYRIGRSVGYLLARAKNTLSQGVDQEVSSLDLTHTQAVCLMVLAEGEGTKVTELSRCLNTDAGSVTRLLSRLEKRGLIARTRRDEDRRVVDLSITPAGSALVEQLPAIFCDVMRRGFAGFSQQEIEQFRGMLLRIVTNTCPAGEPLWPEDRNSG</sequence>
<dbReference type="PANTHER" id="PTHR42756:SF1">
    <property type="entry name" value="TRANSCRIPTIONAL REPRESSOR OF EMRAB OPERON"/>
    <property type="match status" value="1"/>
</dbReference>
<dbReference type="CDD" id="cd00090">
    <property type="entry name" value="HTH_ARSR"/>
    <property type="match status" value="1"/>
</dbReference>